<name>A0A413RHZ3_9CELL</name>
<evidence type="ECO:0000313" key="8">
    <source>
        <dbReference type="Proteomes" id="UP000283374"/>
    </source>
</evidence>
<dbReference type="GO" id="GO:0005975">
    <property type="term" value="P:carbohydrate metabolic process"/>
    <property type="evidence" value="ECO:0007669"/>
    <property type="project" value="InterPro"/>
</dbReference>
<gene>
    <name evidence="7" type="ORF">D1825_16285</name>
</gene>
<dbReference type="EC" id="3.2.1.52" evidence="3"/>
<dbReference type="EMBL" id="QWKP01000220">
    <property type="protein sequence ID" value="RHA37791.1"/>
    <property type="molecule type" value="Genomic_DNA"/>
</dbReference>
<comment type="catalytic activity">
    <reaction evidence="1">
        <text>Hydrolysis of terminal non-reducing N-acetyl-D-hexosamine residues in N-acetyl-beta-D-hexosaminides.</text>
        <dbReference type="EC" id="3.2.1.52"/>
    </reaction>
</comment>
<evidence type="ECO:0000256" key="2">
    <source>
        <dbReference type="ARBA" id="ARBA00006285"/>
    </source>
</evidence>
<organism evidence="7 8">
    <name type="scientific">Cellulomonas rhizosphaerae</name>
    <dbReference type="NCBI Taxonomy" id="2293719"/>
    <lineage>
        <taxon>Bacteria</taxon>
        <taxon>Bacillati</taxon>
        <taxon>Actinomycetota</taxon>
        <taxon>Actinomycetes</taxon>
        <taxon>Micrococcales</taxon>
        <taxon>Cellulomonadaceae</taxon>
        <taxon>Cellulomonas</taxon>
    </lineage>
</organism>
<dbReference type="InterPro" id="IPR025705">
    <property type="entry name" value="Beta_hexosaminidase_sua/sub"/>
</dbReference>
<evidence type="ECO:0000259" key="6">
    <source>
        <dbReference type="Pfam" id="PF00728"/>
    </source>
</evidence>
<dbReference type="Gene3D" id="3.20.20.80">
    <property type="entry name" value="Glycosidases"/>
    <property type="match status" value="1"/>
</dbReference>
<dbReference type="AlphaFoldDB" id="A0A413RHZ3"/>
<dbReference type="GO" id="GO:0016020">
    <property type="term" value="C:membrane"/>
    <property type="evidence" value="ECO:0007669"/>
    <property type="project" value="TreeGrafter"/>
</dbReference>
<reference evidence="7 8" key="1">
    <citation type="submission" date="2018-08" db="EMBL/GenBank/DDBJ databases">
        <title>Cellulomonas rhizosphaerae sp. nov., a novel actinomycete isolated from soil.</title>
        <authorList>
            <person name="Tian Y."/>
        </authorList>
    </citation>
    <scope>NUCLEOTIDE SEQUENCE [LARGE SCALE GENOMIC DNA]</scope>
    <source>
        <strain evidence="7 8">NEAU-TCZ24</strain>
    </source>
</reference>
<comment type="similarity">
    <text evidence="2">Belongs to the glycosyl hydrolase 20 family.</text>
</comment>
<feature type="domain" description="Glycoside hydrolase family 20 catalytic" evidence="6">
    <location>
        <begin position="71"/>
        <end position="387"/>
    </location>
</feature>
<dbReference type="CDD" id="cd06563">
    <property type="entry name" value="GH20_chitobiase-like"/>
    <property type="match status" value="1"/>
</dbReference>
<keyword evidence="8" id="KW-1185">Reference proteome</keyword>
<evidence type="ECO:0000256" key="4">
    <source>
        <dbReference type="ARBA" id="ARBA00022801"/>
    </source>
</evidence>
<dbReference type="SUPFAM" id="SSF51445">
    <property type="entry name" value="(Trans)glycosidases"/>
    <property type="match status" value="1"/>
</dbReference>
<proteinExistence type="inferred from homology"/>
<dbReference type="InterPro" id="IPR029018">
    <property type="entry name" value="Hex-like_dom2"/>
</dbReference>
<dbReference type="PANTHER" id="PTHR22600">
    <property type="entry name" value="BETA-HEXOSAMINIDASE"/>
    <property type="match status" value="1"/>
</dbReference>
<evidence type="ECO:0000313" key="7">
    <source>
        <dbReference type="EMBL" id="RHA37791.1"/>
    </source>
</evidence>
<dbReference type="Proteomes" id="UP000283374">
    <property type="component" value="Unassembled WGS sequence"/>
</dbReference>
<dbReference type="SUPFAM" id="SSF55545">
    <property type="entry name" value="beta-N-acetylhexosaminidase-like domain"/>
    <property type="match status" value="1"/>
</dbReference>
<comment type="caution">
    <text evidence="7">The sequence shown here is derived from an EMBL/GenBank/DDBJ whole genome shotgun (WGS) entry which is preliminary data.</text>
</comment>
<dbReference type="PANTHER" id="PTHR22600:SF57">
    <property type="entry name" value="BETA-N-ACETYLHEXOSAMINIDASE"/>
    <property type="match status" value="1"/>
</dbReference>
<protein>
    <recommendedName>
        <fullName evidence="3">beta-N-acetylhexosaminidase</fullName>
        <ecNumber evidence="3">3.2.1.52</ecNumber>
    </recommendedName>
</protein>
<dbReference type="Pfam" id="PF00728">
    <property type="entry name" value="Glyco_hydro_20"/>
    <property type="match status" value="1"/>
</dbReference>
<sequence>MDTGGGFVEYDPERLVVRYDEGIEPEGYRLAVTPDAVVLTVAGDAGERHGRTTLRALGAVPLGAVDDAPRFAWRGVMLDTARSFMPKEFVLRLLDLLAEHKLNVLQLHLTDDQGWRLEIERYPRLTEVSGAHYTRADIREIVRHAADRGVTVVPEINLPGHVQAALAAYPELGNAPGSPVEVWSGWGISTHTLNLEEGTVDFFRHVIDEVVDLFPSPYVHLGGDECLADEWAASPRALDRIAELGIDGPGAARAWFTAQLAAHVESRGRRAAYWYEKADGPVGALAMTWLDEESGAAAAIAGHDVVLAPHLRTYFDYPTHDEDGPFSPDRILPLENAYAFVPDAPAGAAGSVLGVQAQLWTEYLPTPDDVLRQAFPRLCAFAEVAWGTADDYDDFLDRLPAHLARLGLGQSGSTRPVR</sequence>
<evidence type="ECO:0000256" key="3">
    <source>
        <dbReference type="ARBA" id="ARBA00012663"/>
    </source>
</evidence>
<accession>A0A413RHZ3</accession>
<dbReference type="InterPro" id="IPR015883">
    <property type="entry name" value="Glyco_hydro_20_cat"/>
</dbReference>
<feature type="active site" description="Proton donor" evidence="5">
    <location>
        <position position="225"/>
    </location>
</feature>
<dbReference type="InterPro" id="IPR017853">
    <property type="entry name" value="GH"/>
</dbReference>
<dbReference type="PRINTS" id="PR00738">
    <property type="entry name" value="GLHYDRLASE20"/>
</dbReference>
<evidence type="ECO:0000256" key="1">
    <source>
        <dbReference type="ARBA" id="ARBA00001231"/>
    </source>
</evidence>
<dbReference type="GO" id="GO:0030203">
    <property type="term" value="P:glycosaminoglycan metabolic process"/>
    <property type="evidence" value="ECO:0007669"/>
    <property type="project" value="TreeGrafter"/>
</dbReference>
<dbReference type="Gene3D" id="3.30.379.10">
    <property type="entry name" value="Chitobiase/beta-hexosaminidase domain 2-like"/>
    <property type="match status" value="1"/>
</dbReference>
<evidence type="ECO:0000256" key="5">
    <source>
        <dbReference type="PIRSR" id="PIRSR625705-1"/>
    </source>
</evidence>
<dbReference type="GO" id="GO:0004563">
    <property type="term" value="F:beta-N-acetylhexosaminidase activity"/>
    <property type="evidence" value="ECO:0007669"/>
    <property type="project" value="UniProtKB-EC"/>
</dbReference>
<keyword evidence="4" id="KW-0378">Hydrolase</keyword>
<dbReference type="OrthoDB" id="9763537at2"/>